<dbReference type="Proteomes" id="UP000051790">
    <property type="component" value="Unassembled WGS sequence"/>
</dbReference>
<feature type="transmembrane region" description="Helical" evidence="1">
    <location>
        <begin position="47"/>
        <end position="69"/>
    </location>
</feature>
<keyword evidence="1" id="KW-1133">Transmembrane helix</keyword>
<name>A0A0R1R4C6_9LACO</name>
<evidence type="ECO:0000313" key="2">
    <source>
        <dbReference type="EMBL" id="KRL52224.1"/>
    </source>
</evidence>
<organism evidence="2 3">
    <name type="scientific">Lacticaseibacillus manihotivorans DSM 13343 = JCM 12514</name>
    <dbReference type="NCBI Taxonomy" id="1423769"/>
    <lineage>
        <taxon>Bacteria</taxon>
        <taxon>Bacillati</taxon>
        <taxon>Bacillota</taxon>
        <taxon>Bacilli</taxon>
        <taxon>Lactobacillales</taxon>
        <taxon>Lactobacillaceae</taxon>
        <taxon>Lacticaseibacillus</taxon>
    </lineage>
</organism>
<dbReference type="Pfam" id="PF06612">
    <property type="entry name" value="DUF1146"/>
    <property type="match status" value="1"/>
</dbReference>
<evidence type="ECO:0000256" key="1">
    <source>
        <dbReference type="SAM" id="Phobius"/>
    </source>
</evidence>
<keyword evidence="1" id="KW-0472">Membrane</keyword>
<gene>
    <name evidence="2" type="ORF">FD01_GL002612</name>
</gene>
<dbReference type="OrthoDB" id="1651016at2"/>
<keyword evidence="3" id="KW-1185">Reference proteome</keyword>
<comment type="caution">
    <text evidence="2">The sequence shown here is derived from an EMBL/GenBank/DDBJ whole genome shotgun (WGS) entry which is preliminary data.</text>
</comment>
<dbReference type="AlphaFoldDB" id="A0A0R1R4C6"/>
<evidence type="ECO:0008006" key="4">
    <source>
        <dbReference type="Google" id="ProtNLM"/>
    </source>
</evidence>
<accession>A0A0R1R4C6</accession>
<protein>
    <recommendedName>
        <fullName evidence="4">DUF1146 domain-containing protein</fullName>
    </recommendedName>
</protein>
<evidence type="ECO:0000313" key="3">
    <source>
        <dbReference type="Proteomes" id="UP000051790"/>
    </source>
</evidence>
<dbReference type="InterPro" id="IPR009526">
    <property type="entry name" value="DUF1146"/>
</dbReference>
<feature type="transmembrane region" description="Helical" evidence="1">
    <location>
        <begin position="6"/>
        <end position="27"/>
    </location>
</feature>
<proteinExistence type="predicted"/>
<keyword evidence="1" id="KW-0812">Transmembrane</keyword>
<dbReference type="EMBL" id="AZEU01000043">
    <property type="protein sequence ID" value="KRL52224.1"/>
    <property type="molecule type" value="Genomic_DNA"/>
</dbReference>
<dbReference type="NCBIfam" id="TIGR02327">
    <property type="entry name" value="int_mem_ywzB"/>
    <property type="match status" value="1"/>
</dbReference>
<sequence length="78" mass="8693">MYQSMGLSGFLTIVSHVLFIAISFRLLSALRFDKFLRPNHVGASRLLLLFIAIAIGYNVSQFFLSVLSASANLPYLLK</sequence>
<dbReference type="PATRIC" id="fig|1423769.4.peg.2818"/>
<reference evidence="2 3" key="1">
    <citation type="journal article" date="2015" name="Genome Announc.">
        <title>Expanding the biotechnology potential of lactobacilli through comparative genomics of 213 strains and associated genera.</title>
        <authorList>
            <person name="Sun Z."/>
            <person name="Harris H.M."/>
            <person name="McCann A."/>
            <person name="Guo C."/>
            <person name="Argimon S."/>
            <person name="Zhang W."/>
            <person name="Yang X."/>
            <person name="Jeffery I.B."/>
            <person name="Cooney J.C."/>
            <person name="Kagawa T.F."/>
            <person name="Liu W."/>
            <person name="Song Y."/>
            <person name="Salvetti E."/>
            <person name="Wrobel A."/>
            <person name="Rasinkangas P."/>
            <person name="Parkhill J."/>
            <person name="Rea M.C."/>
            <person name="O'Sullivan O."/>
            <person name="Ritari J."/>
            <person name="Douillard F.P."/>
            <person name="Paul Ross R."/>
            <person name="Yang R."/>
            <person name="Briner A.E."/>
            <person name="Felis G.E."/>
            <person name="de Vos W.M."/>
            <person name="Barrangou R."/>
            <person name="Klaenhammer T.R."/>
            <person name="Caufield P.W."/>
            <person name="Cui Y."/>
            <person name="Zhang H."/>
            <person name="O'Toole P.W."/>
        </authorList>
    </citation>
    <scope>NUCLEOTIDE SEQUENCE [LARGE SCALE GENOMIC DNA]</scope>
    <source>
        <strain evidence="2 3">DSM 13343</strain>
    </source>
</reference>
<dbReference type="RefSeq" id="WP_054717110.1">
    <property type="nucleotide sequence ID" value="NZ_AZEU01000043.1"/>
</dbReference>